<dbReference type="RefSeq" id="WP_181887664.1">
    <property type="nucleotide sequence ID" value="NZ_CP059472.1"/>
</dbReference>
<evidence type="ECO:0000313" key="3">
    <source>
        <dbReference type="EMBL" id="MBA5247569.1"/>
    </source>
</evidence>
<sequence>MRQIIIEPTENPKVMKFVADYNLIPGSLELDRSSDISEIPLAQELFNYPFVDRIFITANFIAVAKQDSVEWEMVAESLKNVIEDELLANPRIYLQKRKEMYQIYAEMTPNPNVMKFVSSRLLLDGFVEVKSREQDLDVPLANAVFKEFDFAKEVFISDNFVAVTRDESVQWHEVMVAVRAFIAEYLQNGGGISNITAQKHESPVENIINREYTDNEQKISDILNEYVAPAVENDGGKISLLEYDADTKTAKMLLQGACSGCPSSTATLKGGIENLLKQFVPELVEQVEAVNG</sequence>
<comment type="similarity">
    <text evidence="1">Belongs to the NifU family.</text>
</comment>
<evidence type="ECO:0000256" key="1">
    <source>
        <dbReference type="ARBA" id="ARBA00006420"/>
    </source>
</evidence>
<dbReference type="Gene3D" id="3.30.300.130">
    <property type="entry name" value="Fe-S cluster assembly (FSCA)"/>
    <property type="match status" value="1"/>
</dbReference>
<evidence type="ECO:0000259" key="2">
    <source>
        <dbReference type="SMART" id="SM00932"/>
    </source>
</evidence>
<dbReference type="GO" id="GO:0005506">
    <property type="term" value="F:iron ion binding"/>
    <property type="evidence" value="ECO:0007669"/>
    <property type="project" value="InterPro"/>
</dbReference>
<dbReference type="SMART" id="SM00932">
    <property type="entry name" value="Nfu_N"/>
    <property type="match status" value="2"/>
</dbReference>
<accession>A0A7D7LQX7</accession>
<proteinExistence type="inferred from homology"/>
<dbReference type="EMBL" id="CP059472">
    <property type="protein sequence ID" value="QMS99320.1"/>
    <property type="molecule type" value="Genomic_DNA"/>
</dbReference>
<feature type="domain" description="Scaffold protein Nfu/NifU N-terminal" evidence="2">
    <location>
        <begin position="103"/>
        <end position="189"/>
    </location>
</feature>
<dbReference type="InterPro" id="IPR036498">
    <property type="entry name" value="Nfu/NifU_N_sf"/>
</dbReference>
<reference evidence="5" key="2">
    <citation type="submission" date="2020-07" db="EMBL/GenBank/DDBJ databases">
        <title>Chryseobacterium sp.cx-624.</title>
        <authorList>
            <person name="Yang C."/>
        </authorList>
    </citation>
    <scope>NUCLEOTIDE SEQUENCE [LARGE SCALE GENOMIC DNA]</scope>
    <source>
        <strain evidence="5">cx-624</strain>
    </source>
</reference>
<dbReference type="Proteomes" id="UP000539710">
    <property type="component" value="Unassembled WGS sequence"/>
</dbReference>
<dbReference type="AlphaFoldDB" id="A0A7D7LQX7"/>
<dbReference type="SUPFAM" id="SSF117916">
    <property type="entry name" value="Fe-S cluster assembly (FSCA) domain-like"/>
    <property type="match status" value="1"/>
</dbReference>
<dbReference type="GO" id="GO:0051536">
    <property type="term" value="F:iron-sulfur cluster binding"/>
    <property type="evidence" value="ECO:0007669"/>
    <property type="project" value="InterPro"/>
</dbReference>
<dbReference type="KEGG" id="cbau:H1R16_04760"/>
<reference evidence="3" key="4">
    <citation type="submission" date="2020-07" db="EMBL/GenBank/DDBJ databases">
        <authorList>
            <person name="Yang C."/>
        </authorList>
    </citation>
    <scope>NUCLEOTIDE SEQUENCE</scope>
    <source>
        <strain evidence="3">Cx-624</strain>
    </source>
</reference>
<dbReference type="GO" id="GO:0016226">
    <property type="term" value="P:iron-sulfur cluster assembly"/>
    <property type="evidence" value="ECO:0007669"/>
    <property type="project" value="InterPro"/>
</dbReference>
<keyword evidence="6" id="KW-1185">Reference proteome</keyword>
<evidence type="ECO:0000313" key="5">
    <source>
        <dbReference type="Proteomes" id="UP000515349"/>
    </source>
</evidence>
<reference evidence="6" key="3">
    <citation type="submission" date="2020-07" db="EMBL/GenBank/DDBJ databases">
        <title>Flavobacterium sp. xlx-214.</title>
        <authorList>
            <person name="Yang C."/>
        </authorList>
    </citation>
    <scope>NUCLEOTIDE SEQUENCE [LARGE SCALE GENOMIC DNA]</scope>
    <source>
        <strain evidence="6">CX-624</strain>
    </source>
</reference>
<organism evidence="4 5">
    <name type="scientific">Marnyiella aurantia</name>
    <dbReference type="NCBI Taxonomy" id="2758037"/>
    <lineage>
        <taxon>Bacteria</taxon>
        <taxon>Pseudomonadati</taxon>
        <taxon>Bacteroidota</taxon>
        <taxon>Flavobacteriia</taxon>
        <taxon>Flavobacteriales</taxon>
        <taxon>Weeksellaceae</taxon>
        <taxon>Marnyiella</taxon>
    </lineage>
</organism>
<dbReference type="InterPro" id="IPR001075">
    <property type="entry name" value="NIF_FeS_clus_asmbl_NifU_C"/>
</dbReference>
<name>A0A7D7LQX7_9FLAO</name>
<dbReference type="InterPro" id="IPR034904">
    <property type="entry name" value="FSCA_dom_sf"/>
</dbReference>
<dbReference type="EMBL" id="JACEUX010000003">
    <property type="protein sequence ID" value="MBA5247569.1"/>
    <property type="molecule type" value="Genomic_DNA"/>
</dbReference>
<dbReference type="PANTHER" id="PTHR11178:SF1">
    <property type="entry name" value="NFU1 IRON-SULFUR CLUSTER SCAFFOLD HOMOLOG, MITOCHONDRIAL"/>
    <property type="match status" value="1"/>
</dbReference>
<reference evidence="4" key="1">
    <citation type="submission" date="2020-07" db="EMBL/GenBank/DDBJ databases">
        <title>Chryseobacterium sp. CX-624.</title>
        <authorList>
            <person name="Yang C."/>
        </authorList>
    </citation>
    <scope>NUCLEOTIDE SEQUENCE</scope>
    <source>
        <strain evidence="4">CX-624</strain>
    </source>
</reference>
<dbReference type="Proteomes" id="UP000515349">
    <property type="component" value="Chromosome"/>
</dbReference>
<gene>
    <name evidence="4" type="ORF">H1R16_04760</name>
    <name evidence="3" type="ORF">H2507_10350</name>
</gene>
<protein>
    <submittedName>
        <fullName evidence="4">NifU family protein</fullName>
    </submittedName>
</protein>
<dbReference type="InterPro" id="IPR014824">
    <property type="entry name" value="Nfu/NifU_N"/>
</dbReference>
<dbReference type="Pfam" id="PF01106">
    <property type="entry name" value="NifU"/>
    <property type="match status" value="1"/>
</dbReference>
<dbReference type="Pfam" id="PF08712">
    <property type="entry name" value="Nfu_N"/>
    <property type="match status" value="2"/>
</dbReference>
<dbReference type="Gene3D" id="3.30.1370.70">
    <property type="entry name" value="Scaffold protein Nfu/NifU, N-terminal domain"/>
    <property type="match status" value="2"/>
</dbReference>
<evidence type="ECO:0000313" key="4">
    <source>
        <dbReference type="EMBL" id="QMS99320.1"/>
    </source>
</evidence>
<dbReference type="PANTHER" id="PTHR11178">
    <property type="entry name" value="IRON-SULFUR CLUSTER SCAFFOLD PROTEIN NFU-RELATED"/>
    <property type="match status" value="1"/>
</dbReference>
<feature type="domain" description="Scaffold protein Nfu/NifU N-terminal" evidence="2">
    <location>
        <begin position="4"/>
        <end position="89"/>
    </location>
</feature>
<dbReference type="SUPFAM" id="SSF110836">
    <property type="entry name" value="Hypothetical protein SAV1430"/>
    <property type="match status" value="2"/>
</dbReference>
<evidence type="ECO:0000313" key="6">
    <source>
        <dbReference type="Proteomes" id="UP000539710"/>
    </source>
</evidence>